<evidence type="ECO:0000256" key="3">
    <source>
        <dbReference type="ARBA" id="ARBA00012663"/>
    </source>
</evidence>
<dbReference type="SUPFAM" id="SSF56601">
    <property type="entry name" value="beta-lactamase/transpeptidase-like"/>
    <property type="match status" value="1"/>
</dbReference>
<comment type="caution">
    <text evidence="9">The sequence shown here is derived from an EMBL/GenBank/DDBJ whole genome shotgun (WGS) entry which is preliminary data.</text>
</comment>
<dbReference type="GO" id="GO:0004563">
    <property type="term" value="F:beta-N-acetylhexosaminidase activity"/>
    <property type="evidence" value="ECO:0007669"/>
    <property type="project" value="UniProtKB-EC"/>
</dbReference>
<dbReference type="Gene3D" id="3.40.50.1700">
    <property type="entry name" value="Glycoside hydrolase family 3 C-terminal domain"/>
    <property type="match status" value="1"/>
</dbReference>
<dbReference type="EC" id="3.2.1.52" evidence="3"/>
<dbReference type="InterPro" id="IPR017853">
    <property type="entry name" value="GH"/>
</dbReference>
<evidence type="ECO:0000313" key="9">
    <source>
        <dbReference type="EMBL" id="HIU38955.1"/>
    </source>
</evidence>
<dbReference type="Gene3D" id="3.20.20.300">
    <property type="entry name" value="Glycoside hydrolase, family 3, N-terminal domain"/>
    <property type="match status" value="1"/>
</dbReference>
<dbReference type="GO" id="GO:0009254">
    <property type="term" value="P:peptidoglycan turnover"/>
    <property type="evidence" value="ECO:0007669"/>
    <property type="project" value="TreeGrafter"/>
</dbReference>
<comment type="similarity">
    <text evidence="2">Belongs to the glycosyl hydrolase 3 family.</text>
</comment>
<dbReference type="PANTHER" id="PTHR30480">
    <property type="entry name" value="BETA-HEXOSAMINIDASE-RELATED"/>
    <property type="match status" value="1"/>
</dbReference>
<dbReference type="PROSITE" id="PS00775">
    <property type="entry name" value="GLYCOSYL_HYDROL_F3"/>
    <property type="match status" value="1"/>
</dbReference>
<dbReference type="AlphaFoldDB" id="A0A9D1IL43"/>
<sequence>MLKRNVLLLGCILAFTGINAKTPLVLSKAPQAEMNAWVDSVYNSMTAEQRVGQLIAQVFRTSDSEMAATKKEIKRVVDRYHIGWAYFSDGPAENHAKLANYVNEISDLPVLVGLDGEWGLSMRMPKTPRFPKNMMLGAIQDDRLLYEYGQEMARECKLVGVNANFAPTIDVNSDSRNPVIGTRSFGEDALNVSGKGVAYSRGLEDAGILSVSKHFPGHGNTIADSHKTLPVVDRSLASIQAIDLLPFRNYIDAGLGGVMVAHLNVPALHTGNVPTSLSADVTTKLLKDEMGFEGLVFTDALTMRGARQGKSNGLAAFKAGADVLLEPYNLERSFQELLSYYKKGGQQRAAIEKSCKKILAYKYALGLNNYKPVEINGLLDRINTREAELVMRKLYAAAMTVLKNDSSLLPVKGLDKKICAVAVGKNANDTKTFLNTCELYTNVETRHLTEVNAWVKANADAETVIVGVFDKSQSSQNIVSTLVNRIGGKKIILVFFVKPYDLSAYSRQIANCSAVVEAYEAQEYAQEYAAQVVFGGIAATGRIPVTVDGVAEAGAGIDVMASRLGYGMPEEVGLDARLVEQIDSITSLAVAEGAFPGCQVLVARHGKVVVNKNYGYTDLQRRTAVDGETLYDLASVSKASGMLSGVMKAIDDGKLSLDGRLGDYIPELKNTEKGALTIRDLLYHETGMPPSLNMYAIMTDSTSYEGALVVGRKADGYSRFAGGAYINDNARVRSDITSPVKTDVYNCRIGEKLYVGKPTADTIMNIIYNIKLRDDRDYVYSCLNFCMLRQAEENMTGIRHDKYVYDNIFHRIGAYRTVYRPLESFDKNEIAATELDEYFRGGYVQGVVHDETAAFTGGIQGNAGLFSNANDLAKLCQMWLNDGMYGGVQILSKETVDTFTMSKSPNSYRGLGFDKPNVEYPEYSSICEQADPSVFGHTGFTGTSFWVDPKNDLIYIFLCNRVCPSRKNPAFGEIGARFKIFEMIYDSLARNEQK</sequence>
<keyword evidence="4 9" id="KW-0378">Hydrolase</keyword>
<dbReference type="SUPFAM" id="SSF51445">
    <property type="entry name" value="(Trans)glycosidases"/>
    <property type="match status" value="1"/>
</dbReference>
<dbReference type="PANTHER" id="PTHR30480:SF13">
    <property type="entry name" value="BETA-HEXOSAMINIDASE"/>
    <property type="match status" value="1"/>
</dbReference>
<dbReference type="InterPro" id="IPR001466">
    <property type="entry name" value="Beta-lactam-related"/>
</dbReference>
<dbReference type="InterPro" id="IPR001764">
    <property type="entry name" value="Glyco_hydro_3_N"/>
</dbReference>
<accession>A0A9D1IL43</accession>
<dbReference type="SUPFAM" id="SSF52279">
    <property type="entry name" value="Beta-D-glucan exohydrolase, C-terminal domain"/>
    <property type="match status" value="1"/>
</dbReference>
<evidence type="ECO:0000256" key="4">
    <source>
        <dbReference type="ARBA" id="ARBA00022801"/>
    </source>
</evidence>
<dbReference type="EMBL" id="DVMS01000135">
    <property type="protein sequence ID" value="HIU38955.1"/>
    <property type="molecule type" value="Genomic_DNA"/>
</dbReference>
<keyword evidence="5" id="KW-0326">Glycosidase</keyword>
<evidence type="ECO:0000256" key="5">
    <source>
        <dbReference type="ARBA" id="ARBA00023295"/>
    </source>
</evidence>
<dbReference type="InterPro" id="IPR050226">
    <property type="entry name" value="NagZ_Beta-hexosaminidase"/>
</dbReference>
<name>A0A9D1IL43_9BACT</name>
<evidence type="ECO:0000256" key="1">
    <source>
        <dbReference type="ARBA" id="ARBA00001231"/>
    </source>
</evidence>
<feature type="chain" id="PRO_5039675406" description="beta-N-acetylhexosaminidase" evidence="6">
    <location>
        <begin position="21"/>
        <end position="994"/>
    </location>
</feature>
<feature type="domain" description="Beta-lactamase-related" evidence="7">
    <location>
        <begin position="589"/>
        <end position="963"/>
    </location>
</feature>
<dbReference type="InterPro" id="IPR019800">
    <property type="entry name" value="Glyco_hydro_3_AS"/>
</dbReference>
<dbReference type="InterPro" id="IPR036962">
    <property type="entry name" value="Glyco_hydro_3_N_sf"/>
</dbReference>
<dbReference type="Proteomes" id="UP000824076">
    <property type="component" value="Unassembled WGS sequence"/>
</dbReference>
<comment type="catalytic activity">
    <reaction evidence="1">
        <text>Hydrolysis of terminal non-reducing N-acetyl-D-hexosamine residues in N-acetyl-beta-D-hexosaminides.</text>
        <dbReference type="EC" id="3.2.1.52"/>
    </reaction>
</comment>
<dbReference type="InterPro" id="IPR036881">
    <property type="entry name" value="Glyco_hydro_3_C_sf"/>
</dbReference>
<dbReference type="InterPro" id="IPR012338">
    <property type="entry name" value="Beta-lactam/transpept-like"/>
</dbReference>
<evidence type="ECO:0000259" key="8">
    <source>
        <dbReference type="Pfam" id="PF00933"/>
    </source>
</evidence>
<evidence type="ECO:0000259" key="7">
    <source>
        <dbReference type="Pfam" id="PF00144"/>
    </source>
</evidence>
<feature type="signal peptide" evidence="6">
    <location>
        <begin position="1"/>
        <end position="20"/>
    </location>
</feature>
<organism evidence="9 10">
    <name type="scientific">Candidatus Limisoma intestinavium</name>
    <dbReference type="NCBI Taxonomy" id="2840856"/>
    <lineage>
        <taxon>Bacteria</taxon>
        <taxon>Pseudomonadati</taxon>
        <taxon>Bacteroidota</taxon>
        <taxon>Bacteroidia</taxon>
        <taxon>Bacteroidales</taxon>
        <taxon>Candidatus Limisoma</taxon>
    </lineage>
</organism>
<keyword evidence="6" id="KW-0732">Signal</keyword>
<dbReference type="GO" id="GO:0005975">
    <property type="term" value="P:carbohydrate metabolic process"/>
    <property type="evidence" value="ECO:0007669"/>
    <property type="project" value="InterPro"/>
</dbReference>
<dbReference type="Pfam" id="PF00933">
    <property type="entry name" value="Glyco_hydro_3"/>
    <property type="match status" value="1"/>
</dbReference>
<proteinExistence type="inferred from homology"/>
<evidence type="ECO:0000313" key="10">
    <source>
        <dbReference type="Proteomes" id="UP000824076"/>
    </source>
</evidence>
<reference evidence="9" key="2">
    <citation type="journal article" date="2021" name="PeerJ">
        <title>Extensive microbial diversity within the chicken gut microbiome revealed by metagenomics and culture.</title>
        <authorList>
            <person name="Gilroy R."/>
            <person name="Ravi A."/>
            <person name="Getino M."/>
            <person name="Pursley I."/>
            <person name="Horton D.L."/>
            <person name="Alikhan N.F."/>
            <person name="Baker D."/>
            <person name="Gharbi K."/>
            <person name="Hall N."/>
            <person name="Watson M."/>
            <person name="Adriaenssens E.M."/>
            <person name="Foster-Nyarko E."/>
            <person name="Jarju S."/>
            <person name="Secka A."/>
            <person name="Antonio M."/>
            <person name="Oren A."/>
            <person name="Chaudhuri R.R."/>
            <person name="La Ragione R."/>
            <person name="Hildebrand F."/>
            <person name="Pallen M.J."/>
        </authorList>
    </citation>
    <scope>NUCLEOTIDE SEQUENCE</scope>
    <source>
        <strain evidence="9">17073</strain>
    </source>
</reference>
<dbReference type="Pfam" id="PF00144">
    <property type="entry name" value="Beta-lactamase"/>
    <property type="match status" value="1"/>
</dbReference>
<gene>
    <name evidence="9" type="ORF">IAD18_04740</name>
</gene>
<evidence type="ECO:0000256" key="2">
    <source>
        <dbReference type="ARBA" id="ARBA00005336"/>
    </source>
</evidence>
<dbReference type="PRINTS" id="PR00133">
    <property type="entry name" value="GLHYDRLASE3"/>
</dbReference>
<protein>
    <recommendedName>
        <fullName evidence="3">beta-N-acetylhexosaminidase</fullName>
        <ecNumber evidence="3">3.2.1.52</ecNumber>
    </recommendedName>
</protein>
<feature type="domain" description="Glycoside hydrolase family 3 N-terminal" evidence="8">
    <location>
        <begin position="48"/>
        <end position="359"/>
    </location>
</feature>
<reference evidence="9" key="1">
    <citation type="submission" date="2020-10" db="EMBL/GenBank/DDBJ databases">
        <authorList>
            <person name="Gilroy R."/>
        </authorList>
    </citation>
    <scope>NUCLEOTIDE SEQUENCE</scope>
    <source>
        <strain evidence="9">17073</strain>
    </source>
</reference>
<evidence type="ECO:0000256" key="6">
    <source>
        <dbReference type="SAM" id="SignalP"/>
    </source>
</evidence>
<dbReference type="Gene3D" id="3.40.710.10">
    <property type="entry name" value="DD-peptidase/beta-lactamase superfamily"/>
    <property type="match status" value="1"/>
</dbReference>